<dbReference type="InterPro" id="IPR007081">
    <property type="entry name" value="RNA_pol_Rpb1_5"/>
</dbReference>
<evidence type="ECO:0000256" key="1">
    <source>
        <dbReference type="ARBA" id="ARBA00012418"/>
    </source>
</evidence>
<keyword evidence="3" id="KW-0808">Transferase</keyword>
<reference evidence="8" key="1">
    <citation type="journal article" date="2019" name="MBio">
        <title>Virus Genomes from Deep Sea Sediments Expand the Ocean Megavirome and Support Independent Origins of Viral Gigantism.</title>
        <authorList>
            <person name="Backstrom D."/>
            <person name="Yutin N."/>
            <person name="Jorgensen S.L."/>
            <person name="Dharamshi J."/>
            <person name="Homa F."/>
            <person name="Zaremba-Niedwiedzka K."/>
            <person name="Spang A."/>
            <person name="Wolf Y.I."/>
            <person name="Koonin E.V."/>
            <person name="Ettema T.J."/>
        </authorList>
    </citation>
    <scope>NUCLEOTIDE SEQUENCE</scope>
</reference>
<dbReference type="GO" id="GO:0003899">
    <property type="term" value="F:DNA-directed RNA polymerase activity"/>
    <property type="evidence" value="ECO:0007669"/>
    <property type="project" value="UniProtKB-EC"/>
</dbReference>
<gene>
    <name evidence="8" type="ORF">LCPAC101_01330</name>
</gene>
<dbReference type="EC" id="2.7.7.6" evidence="1"/>
<dbReference type="InterPro" id="IPR045867">
    <property type="entry name" value="DNA-dir_RpoC_beta_prime"/>
</dbReference>
<accession>A0A481Z5C1</accession>
<feature type="domain" description="RNA polymerase Rpb1" evidence="7">
    <location>
        <begin position="113"/>
        <end position="612"/>
    </location>
</feature>
<dbReference type="PANTHER" id="PTHR19376">
    <property type="entry name" value="DNA-DIRECTED RNA POLYMERASE"/>
    <property type="match status" value="1"/>
</dbReference>
<name>A0A481Z5C1_9VIRU</name>
<keyword evidence="2 8" id="KW-0240">DNA-directed RNA polymerase</keyword>
<dbReference type="SUPFAM" id="SSF64484">
    <property type="entry name" value="beta and beta-prime subunits of DNA dependent RNA-polymerase"/>
    <property type="match status" value="1"/>
</dbReference>
<evidence type="ECO:0000256" key="3">
    <source>
        <dbReference type="ARBA" id="ARBA00022679"/>
    </source>
</evidence>
<dbReference type="GO" id="GO:0006351">
    <property type="term" value="P:DNA-templated transcription"/>
    <property type="evidence" value="ECO:0007669"/>
    <property type="project" value="InterPro"/>
</dbReference>
<evidence type="ECO:0000256" key="2">
    <source>
        <dbReference type="ARBA" id="ARBA00022478"/>
    </source>
</evidence>
<comment type="catalytic activity">
    <reaction evidence="6">
        <text>RNA(n) + a ribonucleoside 5'-triphosphate = RNA(n+1) + diphosphate</text>
        <dbReference type="Rhea" id="RHEA:21248"/>
        <dbReference type="Rhea" id="RHEA-COMP:14527"/>
        <dbReference type="Rhea" id="RHEA-COMP:17342"/>
        <dbReference type="ChEBI" id="CHEBI:33019"/>
        <dbReference type="ChEBI" id="CHEBI:61557"/>
        <dbReference type="ChEBI" id="CHEBI:140395"/>
        <dbReference type="EC" id="2.7.7.6"/>
    </reaction>
</comment>
<evidence type="ECO:0000256" key="4">
    <source>
        <dbReference type="ARBA" id="ARBA00022695"/>
    </source>
</evidence>
<dbReference type="GO" id="GO:0000428">
    <property type="term" value="C:DNA-directed RNA polymerase complex"/>
    <property type="evidence" value="ECO:0007669"/>
    <property type="project" value="UniProtKB-KW"/>
</dbReference>
<dbReference type="Pfam" id="PF04998">
    <property type="entry name" value="RNA_pol_Rpb1_5"/>
    <property type="match status" value="1"/>
</dbReference>
<evidence type="ECO:0000259" key="7">
    <source>
        <dbReference type="Pfam" id="PF04998"/>
    </source>
</evidence>
<keyword evidence="5" id="KW-0804">Transcription</keyword>
<proteinExistence type="predicted"/>
<dbReference type="EMBL" id="MK500443">
    <property type="protein sequence ID" value="QBK89850.1"/>
    <property type="molecule type" value="Genomic_DNA"/>
</dbReference>
<sequence length="793" mass="91085">MEVLSYTDDSFDIDDLAGIDVGDIDDLYKDTLNNTRFMHRKKEEPRSFTEDEIEEIVNSLPTVISPDQDVSNIVMDSIRSFIRKVLSLPELKIIPSAIPDLKDELINKYRRTRMAPGSAVGLYAAQAISAQLMQATLNTFHKSGSKKNAASGFRAYDQLLKLTKNPDFPSCNVYFNDRPSYEDVIRKKRILTVYTTVKDVMYSGDTISYNELISKKDKNREAWYNTFYFGNKQKMDNWDSVSDMYNELKESAYFYRITLNVHMLYEHKITISDVCNKMSERGNGQVICINSPYMYDDNGNLIAYVDIYPIKEKVKERLSKDNKSSVFDPDDEYTGISQIYINTVISRELGVIKIKGIDNIKDMYPEEYSIWDIVVGETKTKTKANRYLLTLDKLKMSRTGISENDIYKLWEEVLKYLKSNIDISKVIKMESKENKDFMFIFVDIPTKPSDTELRKTLGNVSSFKWEPSRIINYIVEKEMSVQQEYKKTQNEIKSKLRIEGRMEEARNIATILPRNNFENALYYIYGVTEGSNLGKLFEFSDVDTDRTISNVPREIVRTFGIEAARHFICEELYNIIIRNDNYVNPRHCMLISDHMTLPGYLLPVSDTGMKHQPIGTLSRAGFHKAQDQLKPAFLSGRTENVTSMNTSIMLGKKIQSGTGLPSARINKNRHKILLEELKEKGLDSTEFEKQFYQSNAIDDEENTGVDITENIYATEDAEGNTMFSGEIGSVVETMRYTSSQIGGIMSGTRKVIGIPEILPDMNMANGKYISSFRKFVHIRPYMKISYLDNILGK</sequence>
<dbReference type="PANTHER" id="PTHR19376:SF54">
    <property type="entry name" value="DNA-DIRECTED RNA POLYMERASE SUBUNIT BETA"/>
    <property type="match status" value="1"/>
</dbReference>
<organism evidence="8">
    <name type="scientific">Pithovirus LCPAC101</name>
    <dbReference type="NCBI Taxonomy" id="2506586"/>
    <lineage>
        <taxon>Viruses</taxon>
        <taxon>Pithoviruses</taxon>
    </lineage>
</organism>
<keyword evidence="4" id="KW-0548">Nucleotidyltransferase</keyword>
<evidence type="ECO:0000256" key="5">
    <source>
        <dbReference type="ARBA" id="ARBA00023163"/>
    </source>
</evidence>
<protein>
    <recommendedName>
        <fullName evidence="1">DNA-directed RNA polymerase</fullName>
        <ecNumber evidence="1">2.7.7.6</ecNumber>
    </recommendedName>
</protein>
<evidence type="ECO:0000256" key="6">
    <source>
        <dbReference type="ARBA" id="ARBA00048552"/>
    </source>
</evidence>
<dbReference type="GO" id="GO:0003677">
    <property type="term" value="F:DNA binding"/>
    <property type="evidence" value="ECO:0007669"/>
    <property type="project" value="InterPro"/>
</dbReference>
<evidence type="ECO:0000313" key="8">
    <source>
        <dbReference type="EMBL" id="QBK89850.1"/>
    </source>
</evidence>